<dbReference type="AlphaFoldDB" id="A0A9X2BIB2"/>
<dbReference type="Pfam" id="PF00106">
    <property type="entry name" value="adh_short"/>
    <property type="match status" value="1"/>
</dbReference>
<dbReference type="Gene3D" id="3.40.50.720">
    <property type="entry name" value="NAD(P)-binding Rossmann-like Domain"/>
    <property type="match status" value="1"/>
</dbReference>
<reference evidence="3" key="1">
    <citation type="submission" date="2021-11" db="EMBL/GenBank/DDBJ databases">
        <title>Vibrio ZSDE26 sp. nov. and Vibrio ZSDZ34 sp. nov., isolated from coastal seawater in Qingdao.</title>
        <authorList>
            <person name="Zhang P."/>
        </authorList>
    </citation>
    <scope>NUCLEOTIDE SEQUENCE</scope>
    <source>
        <strain evidence="3">ZSDE26</strain>
    </source>
</reference>
<dbReference type="Proteomes" id="UP001139559">
    <property type="component" value="Unassembled WGS sequence"/>
</dbReference>
<dbReference type="NCBIfam" id="NF004649">
    <property type="entry name" value="PRK05993.1"/>
    <property type="match status" value="1"/>
</dbReference>
<dbReference type="GO" id="GO:0016491">
    <property type="term" value="F:oxidoreductase activity"/>
    <property type="evidence" value="ECO:0007669"/>
    <property type="project" value="UniProtKB-KW"/>
</dbReference>
<evidence type="ECO:0000313" key="3">
    <source>
        <dbReference type="EMBL" id="MCK6262207.1"/>
    </source>
</evidence>
<sequence length="275" mass="30560">MSRWILITGCSSGIGLTAVKALTERGYNVIASCRSAKDVESLNQQGITCIQLDLNSEQSIHAAVESALRISNNQLYALFNNGAYGQPGALEDLPTQALREQFEANVFGWHTLTTLLLPTLRQNGEGRIIQNSSVLGFAAMKYRGAYNSSKFAIEGWSDTLRLELANTNIHVSLIEPGPIETEFRSNALVAFEKWIDPNNSVHHKAYALQKSRLDNDKSNNAFVLPPESCIPPLIHALEAKMPKIRYRVTTPTKVFSVLKRILPNRWLDKLLQKAA</sequence>
<evidence type="ECO:0000256" key="1">
    <source>
        <dbReference type="ARBA" id="ARBA00006484"/>
    </source>
</evidence>
<dbReference type="InterPro" id="IPR020904">
    <property type="entry name" value="Sc_DH/Rdtase_CS"/>
</dbReference>
<evidence type="ECO:0000313" key="4">
    <source>
        <dbReference type="Proteomes" id="UP001139559"/>
    </source>
</evidence>
<dbReference type="InterPro" id="IPR036291">
    <property type="entry name" value="NAD(P)-bd_dom_sf"/>
</dbReference>
<accession>A0A9X2BIB2</accession>
<dbReference type="SUPFAM" id="SSF51735">
    <property type="entry name" value="NAD(P)-binding Rossmann-fold domains"/>
    <property type="match status" value="1"/>
</dbReference>
<dbReference type="PRINTS" id="PR00081">
    <property type="entry name" value="GDHRDH"/>
</dbReference>
<protein>
    <submittedName>
        <fullName evidence="3">SDR family oxidoreductase</fullName>
    </submittedName>
</protein>
<dbReference type="CDD" id="cd05374">
    <property type="entry name" value="17beta-HSD-like_SDR_c"/>
    <property type="match status" value="1"/>
</dbReference>
<organism evidence="3 4">
    <name type="scientific">Vibrio amylolyticus</name>
    <dbReference type="NCBI Taxonomy" id="2847292"/>
    <lineage>
        <taxon>Bacteria</taxon>
        <taxon>Pseudomonadati</taxon>
        <taxon>Pseudomonadota</taxon>
        <taxon>Gammaproteobacteria</taxon>
        <taxon>Vibrionales</taxon>
        <taxon>Vibrionaceae</taxon>
        <taxon>Vibrio</taxon>
    </lineage>
</organism>
<dbReference type="PROSITE" id="PS00061">
    <property type="entry name" value="ADH_SHORT"/>
    <property type="match status" value="1"/>
</dbReference>
<dbReference type="InterPro" id="IPR002347">
    <property type="entry name" value="SDR_fam"/>
</dbReference>
<keyword evidence="4" id="KW-1185">Reference proteome</keyword>
<comment type="caution">
    <text evidence="3">The sequence shown here is derived from an EMBL/GenBank/DDBJ whole genome shotgun (WGS) entry which is preliminary data.</text>
</comment>
<keyword evidence="2" id="KW-0560">Oxidoreductase</keyword>
<gene>
    <name evidence="3" type="ORF">KP803_02830</name>
</gene>
<proteinExistence type="inferred from homology"/>
<evidence type="ECO:0000256" key="2">
    <source>
        <dbReference type="ARBA" id="ARBA00023002"/>
    </source>
</evidence>
<dbReference type="PANTHER" id="PTHR43976">
    <property type="entry name" value="SHORT CHAIN DEHYDROGENASE"/>
    <property type="match status" value="1"/>
</dbReference>
<name>A0A9X2BIB2_9VIBR</name>
<dbReference type="PANTHER" id="PTHR43976:SF16">
    <property type="entry name" value="SHORT-CHAIN DEHYDROGENASE_REDUCTASE FAMILY PROTEIN"/>
    <property type="match status" value="1"/>
</dbReference>
<dbReference type="RefSeq" id="WP_248007307.1">
    <property type="nucleotide sequence ID" value="NZ_JAJHVV010000001.1"/>
</dbReference>
<dbReference type="EMBL" id="JAJHVV010000001">
    <property type="protein sequence ID" value="MCK6262207.1"/>
    <property type="molecule type" value="Genomic_DNA"/>
</dbReference>
<comment type="similarity">
    <text evidence="1">Belongs to the short-chain dehydrogenases/reductases (SDR) family.</text>
</comment>
<dbReference type="InterPro" id="IPR051911">
    <property type="entry name" value="SDR_oxidoreductase"/>
</dbReference>